<dbReference type="PROSITE" id="PS00670">
    <property type="entry name" value="D_2_HYDROXYACID_DH_2"/>
    <property type="match status" value="1"/>
</dbReference>
<dbReference type="Proteomes" id="UP000028700">
    <property type="component" value="Unassembled WGS sequence"/>
</dbReference>
<dbReference type="EMBL" id="BBJM01000026">
    <property type="protein sequence ID" value="GAK48350.1"/>
    <property type="molecule type" value="Genomic_DNA"/>
</dbReference>
<comment type="similarity">
    <text evidence="1 4">Belongs to the D-isomer specific 2-hydroxyacid dehydrogenase family.</text>
</comment>
<dbReference type="InterPro" id="IPR050223">
    <property type="entry name" value="D-isomer_2-hydroxyacid_DH"/>
</dbReference>
<name>A0A081BJY2_9LACO</name>
<dbReference type="InterPro" id="IPR006140">
    <property type="entry name" value="D-isomer_DH_NAD-bd"/>
</dbReference>
<accession>A0A081BJY2</accession>
<dbReference type="AlphaFoldDB" id="A0A081BJY2"/>
<dbReference type="CDD" id="cd12172">
    <property type="entry name" value="PGDH_like_2"/>
    <property type="match status" value="1"/>
</dbReference>
<evidence type="ECO:0000259" key="5">
    <source>
        <dbReference type="Pfam" id="PF00389"/>
    </source>
</evidence>
<feature type="domain" description="D-isomer specific 2-hydroxyacid dehydrogenase NAD-binding" evidence="6">
    <location>
        <begin position="109"/>
        <end position="278"/>
    </location>
</feature>
<dbReference type="SUPFAM" id="SSF52283">
    <property type="entry name" value="Formate/glycerate dehydrogenase catalytic domain-like"/>
    <property type="match status" value="1"/>
</dbReference>
<dbReference type="GO" id="GO:0030267">
    <property type="term" value="F:glyoxylate reductase (NADPH) activity"/>
    <property type="evidence" value="ECO:0007669"/>
    <property type="project" value="TreeGrafter"/>
</dbReference>
<organism evidence="7 8">
    <name type="scientific">Secundilactobacillus oryzae JCM 18671</name>
    <dbReference type="NCBI Taxonomy" id="1291743"/>
    <lineage>
        <taxon>Bacteria</taxon>
        <taxon>Bacillati</taxon>
        <taxon>Bacillota</taxon>
        <taxon>Bacilli</taxon>
        <taxon>Lactobacillales</taxon>
        <taxon>Lactobacillaceae</taxon>
        <taxon>Secundilactobacillus</taxon>
    </lineage>
</organism>
<protein>
    <submittedName>
        <fullName evidence="7">D-3-phosphoglycerate dehydrogenase</fullName>
    </submittedName>
</protein>
<dbReference type="eggNOG" id="COG1052">
    <property type="taxonomic scope" value="Bacteria"/>
</dbReference>
<evidence type="ECO:0000256" key="4">
    <source>
        <dbReference type="RuleBase" id="RU003719"/>
    </source>
</evidence>
<dbReference type="InterPro" id="IPR006139">
    <property type="entry name" value="D-isomer_2_OHA_DH_cat_dom"/>
</dbReference>
<dbReference type="InterPro" id="IPR036291">
    <property type="entry name" value="NAD(P)-bd_dom_sf"/>
</dbReference>
<keyword evidence="8" id="KW-1185">Reference proteome</keyword>
<evidence type="ECO:0000256" key="1">
    <source>
        <dbReference type="ARBA" id="ARBA00005854"/>
    </source>
</evidence>
<evidence type="ECO:0000256" key="2">
    <source>
        <dbReference type="ARBA" id="ARBA00023002"/>
    </source>
</evidence>
<comment type="caution">
    <text evidence="7">The sequence shown here is derived from an EMBL/GenBank/DDBJ whole genome shotgun (WGS) entry which is preliminary data.</text>
</comment>
<dbReference type="OrthoDB" id="9805416at2"/>
<dbReference type="PANTHER" id="PTHR10996">
    <property type="entry name" value="2-HYDROXYACID DEHYDROGENASE-RELATED"/>
    <property type="match status" value="1"/>
</dbReference>
<dbReference type="InterPro" id="IPR029753">
    <property type="entry name" value="D-isomer_DH_CS"/>
</dbReference>
<dbReference type="Pfam" id="PF00389">
    <property type="entry name" value="2-Hacid_dh"/>
    <property type="match status" value="1"/>
</dbReference>
<dbReference type="Gene3D" id="3.40.50.720">
    <property type="entry name" value="NAD(P)-binding Rossmann-like Domain"/>
    <property type="match status" value="2"/>
</dbReference>
<feature type="domain" description="D-isomer specific 2-hydroxyacid dehydrogenase catalytic" evidence="5">
    <location>
        <begin position="12"/>
        <end position="310"/>
    </location>
</feature>
<dbReference type="GO" id="GO:0051287">
    <property type="term" value="F:NAD binding"/>
    <property type="evidence" value="ECO:0007669"/>
    <property type="project" value="InterPro"/>
</dbReference>
<sequence length="313" mass="33977">MAKKVLIPTGMDQLTEHYLSQKGYELVSYDVEGTDDFFEQAKTADGIVSMTYPYNSTTLDRVPNVKIIARLGVGYDSVDTKAAGQRGIWVTNTPGSNAVTVAESTIVDILLLSKNVIQESQTLRDGNWHAGRHLAGHDLSGKTVGIVGFGHIGQEVAKRLQAFGMTILYYNRSQKPSEYGQQVTLDELLRKSDFVSLHVPATPETHHLIGAAQLKMMKPTASLVNFARGAVVDELALIEALQNHTIRSAALDVFETEPLPSDSPLLKLDNVFLTPHTGSNTVEASARMALGAVTMVDQVLSGQKPDFAVNTLD</sequence>
<dbReference type="FunFam" id="3.40.50.720:FF:000203">
    <property type="entry name" value="D-3-phosphoglycerate dehydrogenase (SerA)"/>
    <property type="match status" value="1"/>
</dbReference>
<dbReference type="InterPro" id="IPR029752">
    <property type="entry name" value="D-isomer_DH_CS1"/>
</dbReference>
<dbReference type="GO" id="GO:0016618">
    <property type="term" value="F:hydroxypyruvate reductase [NAD(P)H] activity"/>
    <property type="evidence" value="ECO:0007669"/>
    <property type="project" value="TreeGrafter"/>
</dbReference>
<keyword evidence="3" id="KW-0520">NAD</keyword>
<dbReference type="GO" id="GO:0005829">
    <property type="term" value="C:cytosol"/>
    <property type="evidence" value="ECO:0007669"/>
    <property type="project" value="TreeGrafter"/>
</dbReference>
<dbReference type="STRING" id="1291743.LOSG293_260130"/>
<keyword evidence="2 4" id="KW-0560">Oxidoreductase</keyword>
<evidence type="ECO:0000313" key="8">
    <source>
        <dbReference type="Proteomes" id="UP000028700"/>
    </source>
</evidence>
<dbReference type="PANTHER" id="PTHR10996:SF178">
    <property type="entry name" value="2-HYDROXYACID DEHYDROGENASE YGL185C-RELATED"/>
    <property type="match status" value="1"/>
</dbReference>
<gene>
    <name evidence="7" type="ORF">LOSG293_260130</name>
</gene>
<evidence type="ECO:0000259" key="6">
    <source>
        <dbReference type="Pfam" id="PF02826"/>
    </source>
</evidence>
<evidence type="ECO:0000256" key="3">
    <source>
        <dbReference type="ARBA" id="ARBA00023027"/>
    </source>
</evidence>
<proteinExistence type="inferred from homology"/>
<dbReference type="RefSeq" id="WP_034528766.1">
    <property type="nucleotide sequence ID" value="NZ_BBAZ01000025.1"/>
</dbReference>
<dbReference type="SUPFAM" id="SSF51735">
    <property type="entry name" value="NAD(P)-binding Rossmann-fold domains"/>
    <property type="match status" value="1"/>
</dbReference>
<dbReference type="Pfam" id="PF02826">
    <property type="entry name" value="2-Hacid_dh_C"/>
    <property type="match status" value="1"/>
</dbReference>
<evidence type="ECO:0000313" key="7">
    <source>
        <dbReference type="EMBL" id="GAK48350.1"/>
    </source>
</evidence>
<reference evidence="7" key="1">
    <citation type="journal article" date="2014" name="Genome Announc.">
        <title>Draft Genome Sequence of Lactobacillus oryzae Strain SG293T.</title>
        <authorList>
            <person name="Tanizawa Y."/>
            <person name="Fujisawa T."/>
            <person name="Mochizuki T."/>
            <person name="Kaminuma E."/>
            <person name="Nakamura Y."/>
            <person name="Tohno M."/>
        </authorList>
    </citation>
    <scope>NUCLEOTIDE SEQUENCE [LARGE SCALE GENOMIC DNA]</scope>
    <source>
        <strain evidence="7">SG293</strain>
    </source>
</reference>
<dbReference type="PROSITE" id="PS00065">
    <property type="entry name" value="D_2_HYDROXYACID_DH_1"/>
    <property type="match status" value="1"/>
</dbReference>